<evidence type="ECO:0000313" key="1">
    <source>
        <dbReference type="EMBL" id="SVC80916.1"/>
    </source>
</evidence>
<sequence length="112" mass="12555">MGLDEFINQLPEDDQSAINYASLPELSRLTGPEASEFGQLWLEWSSERVLDIVERMVSLCETQPDVEFEVIYKQGLNHPDPAVRVASLKGLEESEDRALVIPLSKILKSDPA</sequence>
<dbReference type="EMBL" id="UINC01112168">
    <property type="protein sequence ID" value="SVC80916.1"/>
    <property type="molecule type" value="Genomic_DNA"/>
</dbReference>
<reference evidence="1" key="1">
    <citation type="submission" date="2018-05" db="EMBL/GenBank/DDBJ databases">
        <authorList>
            <person name="Lanie J.A."/>
            <person name="Ng W.-L."/>
            <person name="Kazmierczak K.M."/>
            <person name="Andrzejewski T.M."/>
            <person name="Davidsen T.M."/>
            <person name="Wayne K.J."/>
            <person name="Tettelin H."/>
            <person name="Glass J.I."/>
            <person name="Rusch D."/>
            <person name="Podicherti R."/>
            <person name="Tsui H.-C.T."/>
            <person name="Winkler M.E."/>
        </authorList>
    </citation>
    <scope>NUCLEOTIDE SEQUENCE</scope>
</reference>
<proteinExistence type="predicted"/>
<gene>
    <name evidence="1" type="ORF">METZ01_LOCUS333770</name>
</gene>
<name>A0A382Q669_9ZZZZ</name>
<organism evidence="1">
    <name type="scientific">marine metagenome</name>
    <dbReference type="NCBI Taxonomy" id="408172"/>
    <lineage>
        <taxon>unclassified sequences</taxon>
        <taxon>metagenomes</taxon>
        <taxon>ecological metagenomes</taxon>
    </lineage>
</organism>
<feature type="non-terminal residue" evidence="1">
    <location>
        <position position="112"/>
    </location>
</feature>
<protein>
    <recommendedName>
        <fullName evidence="2">HEAT repeat domain-containing protein</fullName>
    </recommendedName>
</protein>
<accession>A0A382Q669</accession>
<dbReference type="AlphaFoldDB" id="A0A382Q669"/>
<evidence type="ECO:0008006" key="2">
    <source>
        <dbReference type="Google" id="ProtNLM"/>
    </source>
</evidence>